<evidence type="ECO:0000313" key="2">
    <source>
        <dbReference type="Proteomes" id="UP000532440"/>
    </source>
</evidence>
<dbReference type="InterPro" id="IPR010836">
    <property type="entry name" value="SapC"/>
</dbReference>
<reference evidence="1 2" key="1">
    <citation type="submission" date="2020-08" db="EMBL/GenBank/DDBJ databases">
        <title>Genomic Encyclopedia of Type Strains, Phase IV (KMG-IV): sequencing the most valuable type-strain genomes for metagenomic binning, comparative biology and taxonomic classification.</title>
        <authorList>
            <person name="Goeker M."/>
        </authorList>
    </citation>
    <scope>NUCLEOTIDE SEQUENCE [LARGE SCALE GENOMIC DNA]</scope>
    <source>
        <strain evidence="1 2">DSM 29781</strain>
    </source>
</reference>
<dbReference type="AlphaFoldDB" id="A0A7W8M8W0"/>
<name>A0A7W8M8W0_9BURK</name>
<dbReference type="Pfam" id="PF07277">
    <property type="entry name" value="SapC"/>
    <property type="match status" value="1"/>
</dbReference>
<sequence length="267" mass="28683">MPKHQPVSPDTHGAKRWKRYDGYAFAAGDTAATLVAQEMPAACPHFPVAFLQLDGHFTPVAVQGLQGGRNLFVAPDGRWLGGYVPAAYRGHPFALADTPDGQAVLCVDADSGLIGDTEGEPFFDADGTPAKPLQEVFVFLQKVRADRQATQRICDALAEERLIIPWPLTVKDGGREISLQGLHRIDEDRLKALGAETLHRLHGMGAVGVAYAQLLSLQHLKILGRLAQLHAQWRKPTEPSAPAENAGSEGAALELMEQNGTISFGGA</sequence>
<proteinExistence type="predicted"/>
<protein>
    <recommendedName>
        <fullName evidence="3">SapC family protein</fullName>
    </recommendedName>
</protein>
<organism evidence="1 2">
    <name type="scientific">Quisquiliibacterium transsilvanicum</name>
    <dbReference type="NCBI Taxonomy" id="1549638"/>
    <lineage>
        <taxon>Bacteria</taxon>
        <taxon>Pseudomonadati</taxon>
        <taxon>Pseudomonadota</taxon>
        <taxon>Betaproteobacteria</taxon>
        <taxon>Burkholderiales</taxon>
        <taxon>Burkholderiaceae</taxon>
        <taxon>Quisquiliibacterium</taxon>
    </lineage>
</organism>
<evidence type="ECO:0008006" key="3">
    <source>
        <dbReference type="Google" id="ProtNLM"/>
    </source>
</evidence>
<keyword evidence="2" id="KW-1185">Reference proteome</keyword>
<comment type="caution">
    <text evidence="1">The sequence shown here is derived from an EMBL/GenBank/DDBJ whole genome shotgun (WGS) entry which is preliminary data.</text>
</comment>
<evidence type="ECO:0000313" key="1">
    <source>
        <dbReference type="EMBL" id="MBB5272037.1"/>
    </source>
</evidence>
<gene>
    <name evidence="1" type="ORF">HNQ70_002051</name>
</gene>
<dbReference type="RefSeq" id="WP_183967061.1">
    <property type="nucleotide sequence ID" value="NZ_BAABEW010000002.1"/>
</dbReference>
<accession>A0A7W8M8W0</accession>
<dbReference type="EMBL" id="JACHGB010000004">
    <property type="protein sequence ID" value="MBB5272037.1"/>
    <property type="molecule type" value="Genomic_DNA"/>
</dbReference>
<dbReference type="Proteomes" id="UP000532440">
    <property type="component" value="Unassembled WGS sequence"/>
</dbReference>